<proteinExistence type="predicted"/>
<dbReference type="Pfam" id="PF09694">
    <property type="entry name" value="Gcw_chp"/>
    <property type="match status" value="1"/>
</dbReference>
<gene>
    <name evidence="2" type="ORF">HV832_11660</name>
</gene>
<reference evidence="2 3" key="1">
    <citation type="submission" date="2020-06" db="EMBL/GenBank/DDBJ databases">
        <authorList>
            <person name="Qiu C."/>
            <person name="Liu Z."/>
        </authorList>
    </citation>
    <scope>NUCLEOTIDE SEQUENCE [LARGE SCALE GENOMIC DNA]</scope>
    <source>
        <strain evidence="2 3">EM 1</strain>
    </source>
</reference>
<keyword evidence="3" id="KW-1185">Reference proteome</keyword>
<dbReference type="EMBL" id="JABXYJ010000006">
    <property type="protein sequence ID" value="NVO78488.1"/>
    <property type="molecule type" value="Genomic_DNA"/>
</dbReference>
<dbReference type="AlphaFoldDB" id="A0A850QGT0"/>
<dbReference type="Proteomes" id="UP000588051">
    <property type="component" value="Unassembled WGS sequence"/>
</dbReference>
<evidence type="ECO:0000256" key="1">
    <source>
        <dbReference type="SAM" id="SignalP"/>
    </source>
</evidence>
<dbReference type="InterPro" id="IPR010239">
    <property type="entry name" value="CHP02001"/>
</dbReference>
<dbReference type="NCBIfam" id="TIGR02001">
    <property type="entry name" value="gcw_chp"/>
    <property type="match status" value="1"/>
</dbReference>
<organism evidence="2 3">
    <name type="scientific">Undibacterium oligocarboniphilum</name>
    <dbReference type="NCBI Taxonomy" id="666702"/>
    <lineage>
        <taxon>Bacteria</taxon>
        <taxon>Pseudomonadati</taxon>
        <taxon>Pseudomonadota</taxon>
        <taxon>Betaproteobacteria</taxon>
        <taxon>Burkholderiales</taxon>
        <taxon>Oxalobacteraceae</taxon>
        <taxon>Undibacterium</taxon>
    </lineage>
</organism>
<feature type="signal peptide" evidence="1">
    <location>
        <begin position="1"/>
        <end position="21"/>
    </location>
</feature>
<evidence type="ECO:0000313" key="3">
    <source>
        <dbReference type="Proteomes" id="UP000588051"/>
    </source>
</evidence>
<evidence type="ECO:0000313" key="2">
    <source>
        <dbReference type="EMBL" id="NVO78488.1"/>
    </source>
</evidence>
<comment type="caution">
    <text evidence="2">The sequence shown here is derived from an EMBL/GenBank/DDBJ whole genome shotgun (WGS) entry which is preliminary data.</text>
</comment>
<accession>A0A850QGT0</accession>
<sequence length="255" mass="27183">MKKTIMFVCLATLLASGAAGAEEVKPDNEVSYNLSLASDYRYRGISQTRLDPALQGGADYTNNPTGLYAGIWMSTIQWIKDTPGAGSTPLEIDLYAGKRGQLTADIAYDVGVLGYVYAANHLDQAGMKDGNTLELYGQLSKGPAYIKYSHAVTTLFGIVDSRNSGYLDAGANIEIHEGLTLNLHAGYQKVQGINSSGATYSDYKIGVSKEFKDFGGVVVSLAAVGTNADKNYYATPANGKFLGKNSLVLIATKTF</sequence>
<protein>
    <submittedName>
        <fullName evidence="2">Uncharacterized protein</fullName>
    </submittedName>
</protein>
<dbReference type="RefSeq" id="WP_176804023.1">
    <property type="nucleotide sequence ID" value="NZ_JABXYJ010000006.1"/>
</dbReference>
<feature type="chain" id="PRO_5032960650" evidence="1">
    <location>
        <begin position="22"/>
        <end position="255"/>
    </location>
</feature>
<name>A0A850QGT0_9BURK</name>
<keyword evidence="1" id="KW-0732">Signal</keyword>